<evidence type="ECO:0000313" key="2">
    <source>
        <dbReference type="EMBL" id="CAG9621086.1"/>
    </source>
</evidence>
<proteinExistence type="predicted"/>
<evidence type="ECO:0000256" key="1">
    <source>
        <dbReference type="SAM" id="MobiDB-lite"/>
    </source>
</evidence>
<feature type="compositionally biased region" description="Basic and acidic residues" evidence="1">
    <location>
        <begin position="51"/>
        <end position="62"/>
    </location>
</feature>
<dbReference type="RefSeq" id="WP_230500978.1">
    <property type="nucleotide sequence ID" value="NZ_CAKJTJ010000007.1"/>
</dbReference>
<name>A0ABN8A9J6_9BACI</name>
<organism evidence="2 3">
    <name type="scientific">Sutcliffiella rhizosphaerae</name>
    <dbReference type="NCBI Taxonomy" id="2880967"/>
    <lineage>
        <taxon>Bacteria</taxon>
        <taxon>Bacillati</taxon>
        <taxon>Bacillota</taxon>
        <taxon>Bacilli</taxon>
        <taxon>Bacillales</taxon>
        <taxon>Bacillaceae</taxon>
        <taxon>Sutcliffiella</taxon>
    </lineage>
</organism>
<gene>
    <name evidence="2" type="ORF">BACCIP111883_01858</name>
</gene>
<dbReference type="Proteomes" id="UP000789833">
    <property type="component" value="Unassembled WGS sequence"/>
</dbReference>
<evidence type="ECO:0000313" key="3">
    <source>
        <dbReference type="Proteomes" id="UP000789833"/>
    </source>
</evidence>
<evidence type="ECO:0008006" key="4">
    <source>
        <dbReference type="Google" id="ProtNLM"/>
    </source>
</evidence>
<reference evidence="2 3" key="1">
    <citation type="submission" date="2021-10" db="EMBL/GenBank/DDBJ databases">
        <authorList>
            <person name="Criscuolo A."/>
        </authorList>
    </citation>
    <scope>NUCLEOTIDE SEQUENCE [LARGE SCALE GENOMIC DNA]</scope>
    <source>
        <strain evidence="3">CIP 111883</strain>
    </source>
</reference>
<sequence>MIENQAKQVKVEESFYIQELEYELAIAQRELRTARAYIKQKQAEQQQSATKVEENQPVRQVE</sequence>
<feature type="region of interest" description="Disordered" evidence="1">
    <location>
        <begin position="43"/>
        <end position="62"/>
    </location>
</feature>
<dbReference type="EMBL" id="CAKJTJ010000007">
    <property type="protein sequence ID" value="CAG9621086.1"/>
    <property type="molecule type" value="Genomic_DNA"/>
</dbReference>
<protein>
    <recommendedName>
        <fullName evidence="4">Transposase</fullName>
    </recommendedName>
</protein>
<comment type="caution">
    <text evidence="2">The sequence shown here is derived from an EMBL/GenBank/DDBJ whole genome shotgun (WGS) entry which is preliminary data.</text>
</comment>
<keyword evidence="3" id="KW-1185">Reference proteome</keyword>
<accession>A0ABN8A9J6</accession>